<dbReference type="EMBL" id="KP688397">
    <property type="protein sequence ID" value="AJP18209.1"/>
    <property type="molecule type" value="Genomic_DNA"/>
</dbReference>
<keyword evidence="1" id="KW-0614">Plasmid</keyword>
<dbReference type="AlphaFoldDB" id="A0A0C5H1M7"/>
<gene>
    <name evidence="1" type="ORF">pVPH1_0037</name>
</gene>
<proteinExistence type="predicted"/>
<name>A0A0C5H1M7_VIBPH</name>
<accession>A0A0C5H1M7</accession>
<organism evidence="1">
    <name type="scientific">Vibrio parahaemolyticus</name>
    <dbReference type="NCBI Taxonomy" id="670"/>
    <lineage>
        <taxon>Bacteria</taxon>
        <taxon>Pseudomonadati</taxon>
        <taxon>Pseudomonadota</taxon>
        <taxon>Gammaproteobacteria</taxon>
        <taxon>Vibrionales</taxon>
        <taxon>Vibrionaceae</taxon>
        <taxon>Vibrio</taxon>
    </lineage>
</organism>
<reference evidence="1" key="1">
    <citation type="journal article" date="2015" name="Antimicrob. Agents Chemother.">
        <title>Complete nucleotide sequence of a conjugative plasmid carrying bla(PER-1).</title>
        <authorList>
            <person name="Li R."/>
            <person name="Wong M.H."/>
            <person name="Zhou Y."/>
            <person name="Chan E.W."/>
            <person name="Chen S."/>
        </authorList>
    </citation>
    <scope>NUCLEOTIDE SEQUENCE</scope>
    <source>
        <strain evidence="1">V36</strain>
        <plasmid evidence="1">pVPH1</plasmid>
    </source>
</reference>
<geneLocation type="plasmid" evidence="1">
    <name>pVPH1</name>
</geneLocation>
<protein>
    <submittedName>
        <fullName evidence="1">Uncharacterized protein</fullName>
    </submittedName>
</protein>
<evidence type="ECO:0000313" key="1">
    <source>
        <dbReference type="EMBL" id="AJP18209.1"/>
    </source>
</evidence>
<sequence length="106" mass="11955">MGDVLIMDSELKQESKFYRDFEDKLLHVIAKAHVINLSCMSKGEAMRLVAHLENLNPEKYPEFYGVSKSLINVTSSNLIVTLNNTIQKMSSSLSARLALINPENTR</sequence>